<feature type="compositionally biased region" description="Basic and acidic residues" evidence="1">
    <location>
        <begin position="1"/>
        <end position="14"/>
    </location>
</feature>
<reference evidence="2" key="1">
    <citation type="journal article" date="2019" name="bioRxiv">
        <title>The Genome of the Zebra Mussel, Dreissena polymorpha: A Resource for Invasive Species Research.</title>
        <authorList>
            <person name="McCartney M.A."/>
            <person name="Auch B."/>
            <person name="Kono T."/>
            <person name="Mallez S."/>
            <person name="Zhang Y."/>
            <person name="Obille A."/>
            <person name="Becker A."/>
            <person name="Abrahante J.E."/>
            <person name="Garbe J."/>
            <person name="Badalamenti J.P."/>
            <person name="Herman A."/>
            <person name="Mangelson H."/>
            <person name="Liachko I."/>
            <person name="Sullivan S."/>
            <person name="Sone E.D."/>
            <person name="Koren S."/>
            <person name="Silverstein K.A.T."/>
            <person name="Beckman K.B."/>
            <person name="Gohl D.M."/>
        </authorList>
    </citation>
    <scope>NUCLEOTIDE SEQUENCE</scope>
    <source>
        <strain evidence="2">Duluth1</strain>
        <tissue evidence="2">Whole animal</tissue>
    </source>
</reference>
<dbReference type="AlphaFoldDB" id="A0A9D4FBV6"/>
<comment type="caution">
    <text evidence="2">The sequence shown here is derived from an EMBL/GenBank/DDBJ whole genome shotgun (WGS) entry which is preliminary data.</text>
</comment>
<proteinExistence type="predicted"/>
<protein>
    <submittedName>
        <fullName evidence="2">Uncharacterized protein</fullName>
    </submittedName>
</protein>
<dbReference type="EMBL" id="JAIWYP010000007">
    <property type="protein sequence ID" value="KAH3794578.1"/>
    <property type="molecule type" value="Genomic_DNA"/>
</dbReference>
<gene>
    <name evidence="2" type="ORF">DPMN_148115</name>
</gene>
<keyword evidence="3" id="KW-1185">Reference proteome</keyword>
<organism evidence="2 3">
    <name type="scientific">Dreissena polymorpha</name>
    <name type="common">Zebra mussel</name>
    <name type="synonym">Mytilus polymorpha</name>
    <dbReference type="NCBI Taxonomy" id="45954"/>
    <lineage>
        <taxon>Eukaryota</taxon>
        <taxon>Metazoa</taxon>
        <taxon>Spiralia</taxon>
        <taxon>Lophotrochozoa</taxon>
        <taxon>Mollusca</taxon>
        <taxon>Bivalvia</taxon>
        <taxon>Autobranchia</taxon>
        <taxon>Heteroconchia</taxon>
        <taxon>Euheterodonta</taxon>
        <taxon>Imparidentia</taxon>
        <taxon>Neoheterodontei</taxon>
        <taxon>Myida</taxon>
        <taxon>Dreissenoidea</taxon>
        <taxon>Dreissenidae</taxon>
        <taxon>Dreissena</taxon>
    </lineage>
</organism>
<evidence type="ECO:0000256" key="1">
    <source>
        <dbReference type="SAM" id="MobiDB-lite"/>
    </source>
</evidence>
<evidence type="ECO:0000313" key="3">
    <source>
        <dbReference type="Proteomes" id="UP000828390"/>
    </source>
</evidence>
<feature type="region of interest" description="Disordered" evidence="1">
    <location>
        <begin position="1"/>
        <end position="54"/>
    </location>
</feature>
<feature type="compositionally biased region" description="Polar residues" evidence="1">
    <location>
        <begin position="35"/>
        <end position="48"/>
    </location>
</feature>
<evidence type="ECO:0000313" key="2">
    <source>
        <dbReference type="EMBL" id="KAH3794578.1"/>
    </source>
</evidence>
<reference evidence="2" key="2">
    <citation type="submission" date="2020-11" db="EMBL/GenBank/DDBJ databases">
        <authorList>
            <person name="McCartney M.A."/>
            <person name="Auch B."/>
            <person name="Kono T."/>
            <person name="Mallez S."/>
            <person name="Becker A."/>
            <person name="Gohl D.M."/>
            <person name="Silverstein K.A.T."/>
            <person name="Koren S."/>
            <person name="Bechman K.B."/>
            <person name="Herman A."/>
            <person name="Abrahante J.E."/>
            <person name="Garbe J."/>
        </authorList>
    </citation>
    <scope>NUCLEOTIDE SEQUENCE</scope>
    <source>
        <strain evidence="2">Duluth1</strain>
        <tissue evidence="2">Whole animal</tissue>
    </source>
</reference>
<dbReference type="Proteomes" id="UP000828390">
    <property type="component" value="Unassembled WGS sequence"/>
</dbReference>
<accession>A0A9D4FBV6</accession>
<sequence length="82" mass="9197">MNDKANLKKGEQCDVKLNPKPYLKAGDKRSRHVGSLSSVSETYTSLNDETQEEQSKKKLIDLNNVLTEDSTELKTMIKDIVG</sequence>
<name>A0A9D4FBV6_DREPO</name>